<gene>
    <name evidence="3" type="ORF">NSCI0253_LOCUS41310</name>
</gene>
<keyword evidence="1" id="KW-0862">Zinc</keyword>
<dbReference type="Gene3D" id="3.30.40.10">
    <property type="entry name" value="Zinc/RING finger domain, C3HC4 (zinc finger)"/>
    <property type="match status" value="1"/>
</dbReference>
<accession>A0A7S1FHW6</accession>
<dbReference type="SUPFAM" id="SSF57850">
    <property type="entry name" value="RING/U-box"/>
    <property type="match status" value="1"/>
</dbReference>
<keyword evidence="1" id="KW-0479">Metal-binding</keyword>
<name>A0A7S1FHW6_NOCSC</name>
<dbReference type="PROSITE" id="PS50089">
    <property type="entry name" value="ZF_RING_2"/>
    <property type="match status" value="1"/>
</dbReference>
<evidence type="ECO:0000313" key="3">
    <source>
        <dbReference type="EMBL" id="CAD8866955.1"/>
    </source>
</evidence>
<proteinExistence type="predicted"/>
<sequence length="263" mass="28985">MRRSGSRSRSTSPRGRIRPLPRRSVTNTYLRMGLALDGEGPVCGICFEPVEGCPVLLPCACRADYCGTCWDRALASSMILRGTASCPSCRATVRVDFDAGACQLRFSLTSTTPLFDDTRSRLYEQARPAQIQLLRSYGVAANDDHRTSDDGAPKCVCGSQLTCLSLRERVFRYVAEVGRLRRTRVEELIAAPPIRCDLCNGRVGANGSVWTCENGRRTVLHAASYDVCESCFEYYTESLCEGVSSWRARVRGAAECVIAPLHH</sequence>
<reference evidence="3" key="1">
    <citation type="submission" date="2021-01" db="EMBL/GenBank/DDBJ databases">
        <authorList>
            <person name="Corre E."/>
            <person name="Pelletier E."/>
            <person name="Niang G."/>
            <person name="Scheremetjew M."/>
            <person name="Finn R."/>
            <person name="Kale V."/>
            <person name="Holt S."/>
            <person name="Cochrane G."/>
            <person name="Meng A."/>
            <person name="Brown T."/>
            <person name="Cohen L."/>
        </authorList>
    </citation>
    <scope>NUCLEOTIDE SEQUENCE</scope>
</reference>
<dbReference type="InterPro" id="IPR001841">
    <property type="entry name" value="Znf_RING"/>
</dbReference>
<protein>
    <recommendedName>
        <fullName evidence="2">RING-type domain-containing protein</fullName>
    </recommendedName>
</protein>
<dbReference type="AlphaFoldDB" id="A0A7S1FHW6"/>
<organism evidence="3">
    <name type="scientific">Noctiluca scintillans</name>
    <name type="common">Sea sparkle</name>
    <name type="synonym">Red tide dinoflagellate</name>
    <dbReference type="NCBI Taxonomy" id="2966"/>
    <lineage>
        <taxon>Eukaryota</taxon>
        <taxon>Sar</taxon>
        <taxon>Alveolata</taxon>
        <taxon>Dinophyceae</taxon>
        <taxon>Noctilucales</taxon>
        <taxon>Noctilucaceae</taxon>
        <taxon>Noctiluca</taxon>
    </lineage>
</organism>
<dbReference type="InterPro" id="IPR013083">
    <property type="entry name" value="Znf_RING/FYVE/PHD"/>
</dbReference>
<feature type="domain" description="RING-type" evidence="2">
    <location>
        <begin position="43"/>
        <end position="90"/>
    </location>
</feature>
<evidence type="ECO:0000259" key="2">
    <source>
        <dbReference type="PROSITE" id="PS50089"/>
    </source>
</evidence>
<dbReference type="GO" id="GO:0008270">
    <property type="term" value="F:zinc ion binding"/>
    <property type="evidence" value="ECO:0007669"/>
    <property type="project" value="UniProtKB-KW"/>
</dbReference>
<evidence type="ECO:0000256" key="1">
    <source>
        <dbReference type="PROSITE-ProRule" id="PRU00175"/>
    </source>
</evidence>
<keyword evidence="1" id="KW-0863">Zinc-finger</keyword>
<dbReference type="EMBL" id="HBFQ01058317">
    <property type="protein sequence ID" value="CAD8866955.1"/>
    <property type="molecule type" value="Transcribed_RNA"/>
</dbReference>